<comment type="caution">
    <text evidence="4">The sequence shown here is derived from an EMBL/GenBank/DDBJ whole genome shotgun (WGS) entry which is preliminary data.</text>
</comment>
<keyword evidence="5" id="KW-1185">Reference proteome</keyword>
<dbReference type="Gene3D" id="1.10.287.660">
    <property type="entry name" value="Helix hairpin bin"/>
    <property type="match status" value="1"/>
</dbReference>
<name>A0A4R6RAI5_9HYPH</name>
<evidence type="ECO:0000256" key="3">
    <source>
        <dbReference type="SAM" id="Coils"/>
    </source>
</evidence>
<keyword evidence="1" id="KW-0535">Nitrogen fixation</keyword>
<keyword evidence="3" id="KW-0175">Coiled coil</keyword>
<evidence type="ECO:0000256" key="1">
    <source>
        <dbReference type="ARBA" id="ARBA00023231"/>
    </source>
</evidence>
<reference evidence="4 5" key="1">
    <citation type="submission" date="2019-03" db="EMBL/GenBank/DDBJ databases">
        <title>Genomic Encyclopedia of Type Strains, Phase IV (KMG-IV): sequencing the most valuable type-strain genomes for metagenomic binning, comparative biology and taxonomic classification.</title>
        <authorList>
            <person name="Goeker M."/>
        </authorList>
    </citation>
    <scope>NUCLEOTIDE SEQUENCE [LARGE SCALE GENOMIC DNA]</scope>
    <source>
        <strain evidence="4 5">DSM 102969</strain>
    </source>
</reference>
<dbReference type="Proteomes" id="UP000294547">
    <property type="component" value="Unassembled WGS sequence"/>
</dbReference>
<dbReference type="PIRSF" id="PIRSF037676">
    <property type="entry name" value="DUF683"/>
    <property type="match status" value="1"/>
</dbReference>
<feature type="coiled-coil region" evidence="3">
    <location>
        <begin position="4"/>
        <end position="31"/>
    </location>
</feature>
<evidence type="ECO:0000313" key="4">
    <source>
        <dbReference type="EMBL" id="TDP83131.1"/>
    </source>
</evidence>
<organism evidence="4 5">
    <name type="scientific">Oharaeibacter diazotrophicus</name>
    <dbReference type="NCBI Taxonomy" id="1920512"/>
    <lineage>
        <taxon>Bacteria</taxon>
        <taxon>Pseudomonadati</taxon>
        <taxon>Pseudomonadota</taxon>
        <taxon>Alphaproteobacteria</taxon>
        <taxon>Hyphomicrobiales</taxon>
        <taxon>Pleomorphomonadaceae</taxon>
        <taxon>Oharaeibacter</taxon>
    </lineage>
</organism>
<evidence type="ECO:0000256" key="2">
    <source>
        <dbReference type="ARBA" id="ARBA00044954"/>
    </source>
</evidence>
<protein>
    <recommendedName>
        <fullName evidence="6">Rop-like protein</fullName>
    </recommendedName>
</protein>
<sequence length="66" mass="7310">MSEIDDLKATVKKLSQKATAMKMNLHDLSEELPVDYEKIPTVAAECFEAFKALTEARARLKALEGA</sequence>
<dbReference type="OrthoDB" id="3216579at2"/>
<evidence type="ECO:0008006" key="6">
    <source>
        <dbReference type="Google" id="ProtNLM"/>
    </source>
</evidence>
<dbReference type="EMBL" id="SNXY01000009">
    <property type="protein sequence ID" value="TDP83131.1"/>
    <property type="molecule type" value="Genomic_DNA"/>
</dbReference>
<evidence type="ECO:0000313" key="5">
    <source>
        <dbReference type="Proteomes" id="UP000294547"/>
    </source>
</evidence>
<gene>
    <name evidence="4" type="ORF">EDD54_3087</name>
</gene>
<dbReference type="InterPro" id="IPR007774">
    <property type="entry name" value="Put_N_fixation"/>
</dbReference>
<dbReference type="RefSeq" id="WP_126537827.1">
    <property type="nucleotide sequence ID" value="NZ_BSPM01000009.1"/>
</dbReference>
<dbReference type="InterPro" id="IPR029012">
    <property type="entry name" value="Helix_hairpin_bin_sf"/>
</dbReference>
<proteinExistence type="inferred from homology"/>
<dbReference type="AlphaFoldDB" id="A0A4R6RAI5"/>
<accession>A0A4R6RAI5</accession>
<comment type="similarity">
    <text evidence="2">Belongs to the UPF0437 family.</text>
</comment>
<dbReference type="Pfam" id="PF05082">
    <property type="entry name" value="Rop-like"/>
    <property type="match status" value="1"/>
</dbReference>